<dbReference type="InterPro" id="IPR000210">
    <property type="entry name" value="BTB/POZ_dom"/>
</dbReference>
<dbReference type="EMBL" id="PQFF01000141">
    <property type="protein sequence ID" value="RHZ79243.1"/>
    <property type="molecule type" value="Genomic_DNA"/>
</dbReference>
<dbReference type="Gene3D" id="1.25.40.420">
    <property type="match status" value="1"/>
</dbReference>
<dbReference type="InterPro" id="IPR011333">
    <property type="entry name" value="SKP1/BTB/POZ_sf"/>
</dbReference>
<dbReference type="SUPFAM" id="SSF54695">
    <property type="entry name" value="POZ domain"/>
    <property type="match status" value="1"/>
</dbReference>
<dbReference type="SMART" id="SM00225">
    <property type="entry name" value="BTB"/>
    <property type="match status" value="1"/>
</dbReference>
<comment type="caution">
    <text evidence="3">The sequence shown here is derived from an EMBL/GenBank/DDBJ whole genome shotgun (WGS) entry which is preliminary data.</text>
</comment>
<organism evidence="3 4">
    <name type="scientific">Diversispora epigaea</name>
    <dbReference type="NCBI Taxonomy" id="1348612"/>
    <lineage>
        <taxon>Eukaryota</taxon>
        <taxon>Fungi</taxon>
        <taxon>Fungi incertae sedis</taxon>
        <taxon>Mucoromycota</taxon>
        <taxon>Glomeromycotina</taxon>
        <taxon>Glomeromycetes</taxon>
        <taxon>Diversisporales</taxon>
        <taxon>Diversisporaceae</taxon>
        <taxon>Diversispora</taxon>
    </lineage>
</organism>
<sequence>MTTKFFDRLSNDLTQLLEDPIDYNVSIEVGKAPNNQIFKTHSYILQSRSPYFKKKFNETPFNDNHVKLLKLPNISVKIFNVIIKYIYGGIISLEKLENSFIFDLLIYSEELELDELVKHLQPFLVNNNSSWLRLNFARIYQTSYQIKNLEIIQDFCNGIIAKHPNTIFESEKFLSLPEDTLISIIKRDDLQLEEGKIWEYVVQWGKAKNPTLPANLDGWTSDNFLTLKKTLKKCFPHIRYFNFSNEDVLEKLFPYQQILEPKLWLDINTKIMAPNKPISSKALPPRKILTKTLPTRNTLSPLSSHIITDEHALEISSWIDKKEIPYTENNPYKFELLVKGSRDGFDIKTIYNICDKISNTVIVLKVEGTGEILGGYNPLEWEKTSQWKTTQDIFPFPLKTAKTSQWKTTQDCFAFSLKTANLKNSILSRVKIFNYAMYYDQEIFQFGHTLVLKDNIKADKSCFCMRNSDYTYKKPIRSDEFLSKAYFLPNITFSVEEYEVFKVSQ</sequence>
<feature type="domain" description="TLDc" evidence="2">
    <location>
        <begin position="305"/>
        <end position="504"/>
    </location>
</feature>
<gene>
    <name evidence="3" type="ORF">Glove_150g68</name>
</gene>
<dbReference type="Proteomes" id="UP000266861">
    <property type="component" value="Unassembled WGS sequence"/>
</dbReference>
<dbReference type="PROSITE" id="PS51886">
    <property type="entry name" value="TLDC"/>
    <property type="match status" value="1"/>
</dbReference>
<dbReference type="AlphaFoldDB" id="A0A397J2C3"/>
<name>A0A397J2C3_9GLOM</name>
<dbReference type="OrthoDB" id="684045at2759"/>
<evidence type="ECO:0000259" key="2">
    <source>
        <dbReference type="PROSITE" id="PS51886"/>
    </source>
</evidence>
<accession>A0A397J2C3</accession>
<proteinExistence type="predicted"/>
<dbReference type="CDD" id="cd18186">
    <property type="entry name" value="BTB_POZ_ZBTB_KLHL-like"/>
    <property type="match status" value="1"/>
</dbReference>
<evidence type="ECO:0000313" key="4">
    <source>
        <dbReference type="Proteomes" id="UP000266861"/>
    </source>
</evidence>
<dbReference type="InterPro" id="IPR006571">
    <property type="entry name" value="TLDc_dom"/>
</dbReference>
<dbReference type="Gene3D" id="3.30.710.10">
    <property type="entry name" value="Potassium Channel Kv1.1, Chain A"/>
    <property type="match status" value="1"/>
</dbReference>
<evidence type="ECO:0000259" key="1">
    <source>
        <dbReference type="PROSITE" id="PS50097"/>
    </source>
</evidence>
<dbReference type="PROSITE" id="PS50097">
    <property type="entry name" value="BTB"/>
    <property type="match status" value="1"/>
</dbReference>
<keyword evidence="4" id="KW-1185">Reference proteome</keyword>
<dbReference type="Pfam" id="PF07707">
    <property type="entry name" value="BACK"/>
    <property type="match status" value="1"/>
</dbReference>
<evidence type="ECO:0008006" key="5">
    <source>
        <dbReference type="Google" id="ProtNLM"/>
    </source>
</evidence>
<feature type="domain" description="BTB" evidence="1">
    <location>
        <begin position="23"/>
        <end position="95"/>
    </location>
</feature>
<evidence type="ECO:0000313" key="3">
    <source>
        <dbReference type="EMBL" id="RHZ79243.1"/>
    </source>
</evidence>
<dbReference type="InterPro" id="IPR011705">
    <property type="entry name" value="BACK"/>
</dbReference>
<reference evidence="3 4" key="1">
    <citation type="submission" date="2018-08" db="EMBL/GenBank/DDBJ databases">
        <title>Genome and evolution of the arbuscular mycorrhizal fungus Diversispora epigaea (formerly Glomus versiforme) and its bacterial endosymbionts.</title>
        <authorList>
            <person name="Sun X."/>
            <person name="Fei Z."/>
            <person name="Harrison M."/>
        </authorList>
    </citation>
    <scope>NUCLEOTIDE SEQUENCE [LARGE SCALE GENOMIC DNA]</scope>
    <source>
        <strain evidence="3 4">IT104</strain>
    </source>
</reference>
<dbReference type="PANTHER" id="PTHR45774">
    <property type="entry name" value="BTB/POZ DOMAIN-CONTAINING"/>
    <property type="match status" value="1"/>
</dbReference>
<dbReference type="Pfam" id="PF00651">
    <property type="entry name" value="BTB"/>
    <property type="match status" value="1"/>
</dbReference>
<dbReference type="PANTHER" id="PTHR45774:SF3">
    <property type="entry name" value="BTB (POZ) DOMAIN-CONTAINING 2B-RELATED"/>
    <property type="match status" value="1"/>
</dbReference>
<dbReference type="Pfam" id="PF07534">
    <property type="entry name" value="TLD"/>
    <property type="match status" value="1"/>
</dbReference>
<protein>
    <recommendedName>
        <fullName evidence="5">BTB domain-containing protein</fullName>
    </recommendedName>
</protein>